<reference evidence="2 3" key="1">
    <citation type="submission" date="2019-05" db="EMBL/GenBank/DDBJ databases">
        <title>Another draft genome of Portunus trituberculatus and its Hox gene families provides insights of decapod evolution.</title>
        <authorList>
            <person name="Jeong J.-H."/>
            <person name="Song I."/>
            <person name="Kim S."/>
            <person name="Choi T."/>
            <person name="Kim D."/>
            <person name="Ryu S."/>
            <person name="Kim W."/>
        </authorList>
    </citation>
    <scope>NUCLEOTIDE SEQUENCE [LARGE SCALE GENOMIC DNA]</scope>
    <source>
        <tissue evidence="2">Muscle</tissue>
    </source>
</reference>
<accession>A0A5B7D3W9</accession>
<dbReference type="EMBL" id="VSRR010000356">
    <property type="protein sequence ID" value="MPC14503.1"/>
    <property type="molecule type" value="Genomic_DNA"/>
</dbReference>
<protein>
    <submittedName>
        <fullName evidence="2">Uncharacterized protein</fullName>
    </submittedName>
</protein>
<evidence type="ECO:0000313" key="2">
    <source>
        <dbReference type="EMBL" id="MPC14503.1"/>
    </source>
</evidence>
<feature type="compositionally biased region" description="Basic and acidic residues" evidence="1">
    <location>
        <begin position="164"/>
        <end position="179"/>
    </location>
</feature>
<name>A0A5B7D3W9_PORTR</name>
<organism evidence="2 3">
    <name type="scientific">Portunus trituberculatus</name>
    <name type="common">Swimming crab</name>
    <name type="synonym">Neptunus trituberculatus</name>
    <dbReference type="NCBI Taxonomy" id="210409"/>
    <lineage>
        <taxon>Eukaryota</taxon>
        <taxon>Metazoa</taxon>
        <taxon>Ecdysozoa</taxon>
        <taxon>Arthropoda</taxon>
        <taxon>Crustacea</taxon>
        <taxon>Multicrustacea</taxon>
        <taxon>Malacostraca</taxon>
        <taxon>Eumalacostraca</taxon>
        <taxon>Eucarida</taxon>
        <taxon>Decapoda</taxon>
        <taxon>Pleocyemata</taxon>
        <taxon>Brachyura</taxon>
        <taxon>Eubrachyura</taxon>
        <taxon>Portunoidea</taxon>
        <taxon>Portunidae</taxon>
        <taxon>Portuninae</taxon>
        <taxon>Portunus</taxon>
    </lineage>
</organism>
<sequence>MRAGEVSQASSTVRVQSSSTRLSRRFALFRKVSPESLLGLLLYFPYVLNAKVELRLCTTTCTTFCVRILVRRPSSRRSSGLSDRDIRTTLGLCLSLTVYRCCNKSDGRGVVKTSLLRGGLGSLWRSPGKEEEEEEDEEQGKLLLHCTPPPHTTPQHSSHRLPHSRAESYHRLIKQENSEARVSLPPSLRHL</sequence>
<dbReference type="AlphaFoldDB" id="A0A5B7D3W9"/>
<comment type="caution">
    <text evidence="2">The sequence shown here is derived from an EMBL/GenBank/DDBJ whole genome shotgun (WGS) entry which is preliminary data.</text>
</comment>
<dbReference type="Proteomes" id="UP000324222">
    <property type="component" value="Unassembled WGS sequence"/>
</dbReference>
<evidence type="ECO:0000313" key="3">
    <source>
        <dbReference type="Proteomes" id="UP000324222"/>
    </source>
</evidence>
<proteinExistence type="predicted"/>
<feature type="region of interest" description="Disordered" evidence="1">
    <location>
        <begin position="124"/>
        <end position="191"/>
    </location>
</feature>
<evidence type="ECO:0000256" key="1">
    <source>
        <dbReference type="SAM" id="MobiDB-lite"/>
    </source>
</evidence>
<gene>
    <name evidence="2" type="ORF">E2C01_007271</name>
</gene>
<keyword evidence="3" id="KW-1185">Reference proteome</keyword>